<protein>
    <recommendedName>
        <fullName evidence="3">DUF1569 domain-containing protein</fullName>
    </recommendedName>
</protein>
<dbReference type="Gene3D" id="1.20.120.450">
    <property type="entry name" value="dinb family like domain"/>
    <property type="match status" value="1"/>
</dbReference>
<sequence>MSKRRIDILNRLISKIESHIPKKDIKNNAISKADIGWQLDHSLKVINGVCNIMLKTKPEKYTRDFNMMRSILFPLCYIPRGRAKAPKIVIPPDVILEEELTSQLQEAKINVEKTKSLPEKSHFRHHVFGMLSKKQTLRFLEIHTKHHLKIVDDILK</sequence>
<organism evidence="1 2">
    <name type="scientific">Algibacter aquimarinus</name>
    <dbReference type="NCBI Taxonomy" id="1136748"/>
    <lineage>
        <taxon>Bacteria</taxon>
        <taxon>Pseudomonadati</taxon>
        <taxon>Bacteroidota</taxon>
        <taxon>Flavobacteriia</taxon>
        <taxon>Flavobacteriales</taxon>
        <taxon>Flavobacteriaceae</taxon>
        <taxon>Algibacter</taxon>
    </lineage>
</organism>
<evidence type="ECO:0000313" key="1">
    <source>
        <dbReference type="EMBL" id="GAA4965853.1"/>
    </source>
</evidence>
<keyword evidence="2" id="KW-1185">Reference proteome</keyword>
<evidence type="ECO:0008006" key="3">
    <source>
        <dbReference type="Google" id="ProtNLM"/>
    </source>
</evidence>
<reference evidence="2" key="1">
    <citation type="journal article" date="2019" name="Int. J. Syst. Evol. Microbiol.">
        <title>The Global Catalogue of Microorganisms (GCM) 10K type strain sequencing project: providing services to taxonomists for standard genome sequencing and annotation.</title>
        <authorList>
            <consortium name="The Broad Institute Genomics Platform"/>
            <consortium name="The Broad Institute Genome Sequencing Center for Infectious Disease"/>
            <person name="Wu L."/>
            <person name="Ma J."/>
        </authorList>
    </citation>
    <scope>NUCLEOTIDE SEQUENCE [LARGE SCALE GENOMIC DNA]</scope>
    <source>
        <strain evidence="2">JCM 18287</strain>
    </source>
</reference>
<proteinExistence type="predicted"/>
<gene>
    <name evidence="1" type="ORF">GCM10023315_13770</name>
</gene>
<dbReference type="InterPro" id="IPR034660">
    <property type="entry name" value="DinB/YfiT-like"/>
</dbReference>
<accession>A0ABP9HB02</accession>
<dbReference type="RefSeq" id="WP_345166200.1">
    <property type="nucleotide sequence ID" value="NZ_BAABJK010000004.1"/>
</dbReference>
<dbReference type="Proteomes" id="UP001501692">
    <property type="component" value="Unassembled WGS sequence"/>
</dbReference>
<dbReference type="EMBL" id="BAABJK010000004">
    <property type="protein sequence ID" value="GAA4965853.1"/>
    <property type="molecule type" value="Genomic_DNA"/>
</dbReference>
<name>A0ABP9HB02_9FLAO</name>
<comment type="caution">
    <text evidence="1">The sequence shown here is derived from an EMBL/GenBank/DDBJ whole genome shotgun (WGS) entry which is preliminary data.</text>
</comment>
<evidence type="ECO:0000313" key="2">
    <source>
        <dbReference type="Proteomes" id="UP001501692"/>
    </source>
</evidence>